<dbReference type="EMBL" id="KM405292">
    <property type="protein sequence ID" value="AMR43785.1"/>
    <property type="molecule type" value="mRNA"/>
</dbReference>
<keyword evidence="4" id="KW-0539">Nucleus</keyword>
<evidence type="ECO:0000256" key="5">
    <source>
        <dbReference type="PROSITE-ProRule" id="PRU01191"/>
    </source>
</evidence>
<keyword evidence="8" id="KW-1185">Reference proteome</keyword>
<comment type="similarity">
    <text evidence="5">Belongs to the GRAS family.</text>
</comment>
<dbReference type="InterPro" id="IPR005202">
    <property type="entry name" value="TF_GRAS"/>
</dbReference>
<protein>
    <submittedName>
        <fullName evidence="6">GRAS41 protein</fullName>
    </submittedName>
</protein>
<proteinExistence type="evidence at transcript level"/>
<feature type="region of interest" description="Leucine repeat II (LRII)" evidence="5">
    <location>
        <begin position="372"/>
        <end position="404"/>
    </location>
</feature>
<dbReference type="GeneID" id="105642420"/>
<evidence type="ECO:0000256" key="1">
    <source>
        <dbReference type="ARBA" id="ARBA00004123"/>
    </source>
</evidence>
<accession>A0A067JYC8</accession>
<evidence type="ECO:0000313" key="7">
    <source>
        <dbReference type="EMBL" id="KDP28976.1"/>
    </source>
</evidence>
<dbReference type="Proteomes" id="UP000027138">
    <property type="component" value="Unassembled WGS sequence"/>
</dbReference>
<dbReference type="STRING" id="180498.A0A067JYC8"/>
<evidence type="ECO:0000256" key="4">
    <source>
        <dbReference type="ARBA" id="ARBA00023242"/>
    </source>
</evidence>
<sequence length="585" mass="66224">MFPFQTSNYDDSNYSTFQDKFSLTNVSFYSLDVENINTKGSFYGVEERGESAGVDTISSVNGLYQDNIWKQELPIPKYEQQEQKQQSFSDYEQFDDLRFPILSSQLQTCNGIEEVGPEKEKACPFSSLQLLKSHSNGFKQFSSGRVIEPSNYTHYSSNKAVDEGLSTEQIMRIAGSRFIQSAGQEVDVGFSFNHPFDSFSGLSDEDTKMVELAISLLASAENIGNQQFDRAGRLLKQCDLFASNIGNPVQRVVYYFVEALRERIDKETGKTTLKGLGKKQSFDIDEAMMTPNLAVMASHQLMPFGQIAQFAGIQAIEENVGNAKRIHIIDLAIRNGIQWTVLMQALVSRGECPLQLLKITAIATTSAYFIKKTGKMLTSFAETMNLPFSFNIVEVSDFSAIKENLLEVDKEETIAVYAEFMPRSLIALPNRLDSVMKMIRNVNPCVMVFAEVEANHNSPTFVNRFIEALFFYSAYFDCLDACFERDDQNRMIMESMYFGKGIRNTIAAEGEERIIRNVKLEVWRMFFARFGMEETELSSSSLFQAELVIKKFSFGDSCMLDKDGKSLVFGWKGTPLHSLSAWKFR</sequence>
<dbReference type="PANTHER" id="PTHR31636">
    <property type="entry name" value="OSJNBA0084A10.13 PROTEIN-RELATED"/>
    <property type="match status" value="1"/>
</dbReference>
<comment type="caution">
    <text evidence="5">Lacks conserved residue(s) required for the propagation of feature annotation.</text>
</comment>
<dbReference type="OrthoDB" id="770224at2759"/>
<gene>
    <name evidence="6" type="primary">GRAS41</name>
    <name evidence="7" type="ORF">JCGZ_19527</name>
</gene>
<reference evidence="7 8" key="1">
    <citation type="journal article" date="2014" name="PLoS ONE">
        <title>Global Analysis of Gene Expression Profiles in Physic Nut (Jatropha curcas L.) Seedlings Exposed to Salt Stress.</title>
        <authorList>
            <person name="Zhang L."/>
            <person name="Zhang C."/>
            <person name="Wu P."/>
            <person name="Chen Y."/>
            <person name="Li M."/>
            <person name="Jiang H."/>
            <person name="Wu G."/>
        </authorList>
    </citation>
    <scope>NUCLEOTIDE SEQUENCE [LARGE SCALE GENOMIC DNA]</scope>
    <source>
        <strain evidence="8">cv. GZQX0401</strain>
        <tissue evidence="7">Young leaves</tissue>
    </source>
</reference>
<feature type="short sequence motif" description="VHIID" evidence="5">
    <location>
        <begin position="326"/>
        <end position="330"/>
    </location>
</feature>
<reference evidence="6" key="2">
    <citation type="submission" date="2014-08" db="EMBL/GenBank/DDBJ databases">
        <title>Genome-wide identification of GRAS genes in physic nut (Jatropha curcas L.).</title>
        <authorList>
            <person name="Wu Z."/>
        </authorList>
    </citation>
    <scope>NUCLEOTIDE SEQUENCE</scope>
</reference>
<organism evidence="7 8">
    <name type="scientific">Jatropha curcas</name>
    <name type="common">Barbados nut</name>
    <dbReference type="NCBI Taxonomy" id="180498"/>
    <lineage>
        <taxon>Eukaryota</taxon>
        <taxon>Viridiplantae</taxon>
        <taxon>Streptophyta</taxon>
        <taxon>Embryophyta</taxon>
        <taxon>Tracheophyta</taxon>
        <taxon>Spermatophyta</taxon>
        <taxon>Magnoliopsida</taxon>
        <taxon>eudicotyledons</taxon>
        <taxon>Gunneridae</taxon>
        <taxon>Pentapetalae</taxon>
        <taxon>rosids</taxon>
        <taxon>fabids</taxon>
        <taxon>Malpighiales</taxon>
        <taxon>Euphorbiaceae</taxon>
        <taxon>Crotonoideae</taxon>
        <taxon>Jatropheae</taxon>
        <taxon>Jatropha</taxon>
    </lineage>
</organism>
<feature type="region of interest" description="SAW" evidence="5">
    <location>
        <begin position="507"/>
        <end position="583"/>
    </location>
</feature>
<comment type="subcellular location">
    <subcellularLocation>
        <location evidence="1">Nucleus</location>
    </subcellularLocation>
</comment>
<dbReference type="PROSITE" id="PS50985">
    <property type="entry name" value="GRAS"/>
    <property type="match status" value="1"/>
</dbReference>
<dbReference type="KEGG" id="jcu:105642420"/>
<evidence type="ECO:0000256" key="3">
    <source>
        <dbReference type="ARBA" id="ARBA00023163"/>
    </source>
</evidence>
<dbReference type="GO" id="GO:0005634">
    <property type="term" value="C:nucleus"/>
    <property type="evidence" value="ECO:0007669"/>
    <property type="project" value="UniProtKB-SubCell"/>
</dbReference>
<evidence type="ECO:0000313" key="6">
    <source>
        <dbReference type="EMBL" id="AMR43785.1"/>
    </source>
</evidence>
<dbReference type="EMBL" id="KK914773">
    <property type="protein sequence ID" value="KDP28976.1"/>
    <property type="molecule type" value="Genomic_DNA"/>
</dbReference>
<name>A0A067JYC8_JATCU</name>
<evidence type="ECO:0000313" key="8">
    <source>
        <dbReference type="Proteomes" id="UP000027138"/>
    </source>
</evidence>
<keyword evidence="2" id="KW-0805">Transcription regulation</keyword>
<evidence type="ECO:0000256" key="2">
    <source>
        <dbReference type="ARBA" id="ARBA00023015"/>
    </source>
</evidence>
<dbReference type="AlphaFoldDB" id="A0A067JYC8"/>
<keyword evidence="3" id="KW-0804">Transcription</keyword>
<dbReference type="Pfam" id="PF03514">
    <property type="entry name" value="GRAS"/>
    <property type="match status" value="1"/>
</dbReference>